<dbReference type="InterPro" id="IPR051402">
    <property type="entry name" value="KPR-Related"/>
</dbReference>
<name>A0A238KKE4_9RHOB</name>
<comment type="function">
    <text evidence="1 11">Catalyzes the NADPH-dependent reduction of ketopantoate into pantoic acid.</text>
</comment>
<dbReference type="Pfam" id="PF02558">
    <property type="entry name" value="ApbA"/>
    <property type="match status" value="1"/>
</dbReference>
<keyword evidence="8 11" id="KW-0560">Oxidoreductase</keyword>
<dbReference type="EC" id="1.1.1.169" evidence="4 11"/>
<evidence type="ECO:0000256" key="7">
    <source>
        <dbReference type="ARBA" id="ARBA00022857"/>
    </source>
</evidence>
<dbReference type="FunFam" id="1.10.1040.10:FF:000017">
    <property type="entry name" value="2-dehydropantoate 2-reductase"/>
    <property type="match status" value="1"/>
</dbReference>
<dbReference type="GO" id="GO:0015940">
    <property type="term" value="P:pantothenate biosynthetic process"/>
    <property type="evidence" value="ECO:0007669"/>
    <property type="project" value="UniProtKB-UniPathway"/>
</dbReference>
<protein>
    <recommendedName>
        <fullName evidence="5 11">2-dehydropantoate 2-reductase</fullName>
        <ecNumber evidence="4 11">1.1.1.169</ecNumber>
    </recommendedName>
    <alternativeName>
        <fullName evidence="9 11">Ketopantoate reductase</fullName>
    </alternativeName>
</protein>
<dbReference type="GO" id="GO:0005737">
    <property type="term" value="C:cytoplasm"/>
    <property type="evidence" value="ECO:0007669"/>
    <property type="project" value="TreeGrafter"/>
</dbReference>
<keyword evidence="15" id="KW-1185">Reference proteome</keyword>
<dbReference type="EMBL" id="FXYF01000007">
    <property type="protein sequence ID" value="SMX43188.1"/>
    <property type="molecule type" value="Genomic_DNA"/>
</dbReference>
<dbReference type="PANTHER" id="PTHR21708:SF26">
    <property type="entry name" value="2-DEHYDROPANTOATE 2-REDUCTASE"/>
    <property type="match status" value="1"/>
</dbReference>
<reference evidence="14 15" key="1">
    <citation type="submission" date="2017-05" db="EMBL/GenBank/DDBJ databases">
        <authorList>
            <person name="Song R."/>
            <person name="Chenine A.L."/>
            <person name="Ruprecht R.M."/>
        </authorList>
    </citation>
    <scope>NUCLEOTIDE SEQUENCE [LARGE SCALE GENOMIC DNA]</scope>
    <source>
        <strain evidence="14 15">CECT 8898</strain>
    </source>
</reference>
<comment type="catalytic activity">
    <reaction evidence="10 11">
        <text>(R)-pantoate + NADP(+) = 2-dehydropantoate + NADPH + H(+)</text>
        <dbReference type="Rhea" id="RHEA:16233"/>
        <dbReference type="ChEBI" id="CHEBI:11561"/>
        <dbReference type="ChEBI" id="CHEBI:15378"/>
        <dbReference type="ChEBI" id="CHEBI:15980"/>
        <dbReference type="ChEBI" id="CHEBI:57783"/>
        <dbReference type="ChEBI" id="CHEBI:58349"/>
        <dbReference type="EC" id="1.1.1.169"/>
    </reaction>
</comment>
<feature type="domain" description="Ketopantoate reductase N-terminal" evidence="12">
    <location>
        <begin position="3"/>
        <end position="150"/>
    </location>
</feature>
<dbReference type="InterPro" id="IPR008927">
    <property type="entry name" value="6-PGluconate_DH-like_C_sf"/>
</dbReference>
<dbReference type="SUPFAM" id="SSF48179">
    <property type="entry name" value="6-phosphogluconate dehydrogenase C-terminal domain-like"/>
    <property type="match status" value="1"/>
</dbReference>
<dbReference type="RefSeq" id="WP_094021587.1">
    <property type="nucleotide sequence ID" value="NZ_FXYF01000007.1"/>
</dbReference>
<evidence type="ECO:0000256" key="5">
    <source>
        <dbReference type="ARBA" id="ARBA00019465"/>
    </source>
</evidence>
<keyword evidence="6 11" id="KW-0566">Pantothenate biosynthesis</keyword>
<sequence>MKIGIMGAGALGGYFGARLQQAGNDVWYVARGAHLAAMRTSGLTVHSPKGDLALERVQATDDPAEVGQVDVVLFMVKNRDVESAGAQIAPMLGPDTVVVTCQNGVTAWERLAAVIGPERVVPGVARIPGEITSPGVITHTAALDILIFGEAGGGTSDRCRALHDALAAAGTTPQLSETILHELWSKFCGQAALASITTLTGLDIGPLRDTPESARLFRDAIEEVIRVGKAAVPDLPDDLLEKNWKFIGSILPPHMHASMLDDLRNGKPLENDWLSGDVVRLGRKHGIATPIHWAFFAALKPLADRLEAAGRG</sequence>
<organism evidence="14 15">
    <name type="scientific">Maliponia aquimaris</name>
    <dbReference type="NCBI Taxonomy" id="1673631"/>
    <lineage>
        <taxon>Bacteria</taxon>
        <taxon>Pseudomonadati</taxon>
        <taxon>Pseudomonadota</taxon>
        <taxon>Alphaproteobacteria</taxon>
        <taxon>Rhodobacterales</taxon>
        <taxon>Paracoccaceae</taxon>
        <taxon>Maliponia</taxon>
    </lineage>
</organism>
<evidence type="ECO:0000256" key="1">
    <source>
        <dbReference type="ARBA" id="ARBA00002919"/>
    </source>
</evidence>
<evidence type="ECO:0000256" key="2">
    <source>
        <dbReference type="ARBA" id="ARBA00004994"/>
    </source>
</evidence>
<dbReference type="GO" id="GO:0008677">
    <property type="term" value="F:2-dehydropantoate 2-reductase activity"/>
    <property type="evidence" value="ECO:0007669"/>
    <property type="project" value="UniProtKB-EC"/>
</dbReference>
<evidence type="ECO:0000256" key="6">
    <source>
        <dbReference type="ARBA" id="ARBA00022655"/>
    </source>
</evidence>
<evidence type="ECO:0000313" key="14">
    <source>
        <dbReference type="EMBL" id="SMX43188.1"/>
    </source>
</evidence>
<dbReference type="InterPro" id="IPR013328">
    <property type="entry name" value="6PGD_dom2"/>
</dbReference>
<dbReference type="SUPFAM" id="SSF51735">
    <property type="entry name" value="NAD(P)-binding Rossmann-fold domains"/>
    <property type="match status" value="1"/>
</dbReference>
<evidence type="ECO:0000256" key="3">
    <source>
        <dbReference type="ARBA" id="ARBA00007870"/>
    </source>
</evidence>
<dbReference type="AlphaFoldDB" id="A0A238KKE4"/>
<comment type="pathway">
    <text evidence="2 11">Cofactor biosynthesis; (R)-pantothenate biosynthesis; (R)-pantoate from 3-methyl-2-oxobutanoate: step 2/2.</text>
</comment>
<evidence type="ECO:0000256" key="8">
    <source>
        <dbReference type="ARBA" id="ARBA00023002"/>
    </source>
</evidence>
<dbReference type="FunFam" id="3.40.50.720:FF:000307">
    <property type="entry name" value="2-dehydropantoate 2-reductase"/>
    <property type="match status" value="1"/>
</dbReference>
<proteinExistence type="inferred from homology"/>
<comment type="similarity">
    <text evidence="3 11">Belongs to the ketopantoate reductase family.</text>
</comment>
<evidence type="ECO:0000313" key="15">
    <source>
        <dbReference type="Proteomes" id="UP000207598"/>
    </source>
</evidence>
<dbReference type="InterPro" id="IPR013332">
    <property type="entry name" value="KPR_N"/>
</dbReference>
<dbReference type="InterPro" id="IPR003710">
    <property type="entry name" value="ApbA"/>
</dbReference>
<dbReference type="OrthoDB" id="9796561at2"/>
<evidence type="ECO:0000256" key="10">
    <source>
        <dbReference type="ARBA" id="ARBA00048793"/>
    </source>
</evidence>
<dbReference type="PANTHER" id="PTHR21708">
    <property type="entry name" value="PROBABLE 2-DEHYDROPANTOATE 2-REDUCTASE"/>
    <property type="match status" value="1"/>
</dbReference>
<dbReference type="Gene3D" id="1.10.1040.10">
    <property type="entry name" value="N-(1-d-carboxylethyl)-l-norvaline Dehydrogenase, domain 2"/>
    <property type="match status" value="1"/>
</dbReference>
<dbReference type="Gene3D" id="3.40.50.720">
    <property type="entry name" value="NAD(P)-binding Rossmann-like Domain"/>
    <property type="match status" value="1"/>
</dbReference>
<dbReference type="Proteomes" id="UP000207598">
    <property type="component" value="Unassembled WGS sequence"/>
</dbReference>
<evidence type="ECO:0000256" key="4">
    <source>
        <dbReference type="ARBA" id="ARBA00013014"/>
    </source>
</evidence>
<dbReference type="InterPro" id="IPR013752">
    <property type="entry name" value="KPA_reductase"/>
</dbReference>
<dbReference type="Pfam" id="PF08546">
    <property type="entry name" value="ApbA_C"/>
    <property type="match status" value="1"/>
</dbReference>
<keyword evidence="7 11" id="KW-0521">NADP</keyword>
<feature type="domain" description="Ketopantoate reductase C-terminal" evidence="13">
    <location>
        <begin position="179"/>
        <end position="301"/>
    </location>
</feature>
<accession>A0A238KKE4</accession>
<evidence type="ECO:0000259" key="13">
    <source>
        <dbReference type="Pfam" id="PF08546"/>
    </source>
</evidence>
<dbReference type="InterPro" id="IPR036291">
    <property type="entry name" value="NAD(P)-bd_dom_sf"/>
</dbReference>
<gene>
    <name evidence="14" type="primary">panE_1</name>
    <name evidence="14" type="ORF">MAA8898_02763</name>
</gene>
<dbReference type="UniPathway" id="UPA00028">
    <property type="reaction ID" value="UER00004"/>
</dbReference>
<evidence type="ECO:0000259" key="12">
    <source>
        <dbReference type="Pfam" id="PF02558"/>
    </source>
</evidence>
<evidence type="ECO:0000256" key="11">
    <source>
        <dbReference type="RuleBase" id="RU362068"/>
    </source>
</evidence>
<dbReference type="NCBIfam" id="TIGR00745">
    <property type="entry name" value="apbA_panE"/>
    <property type="match status" value="1"/>
</dbReference>
<evidence type="ECO:0000256" key="9">
    <source>
        <dbReference type="ARBA" id="ARBA00032024"/>
    </source>
</evidence>